<dbReference type="EMBL" id="LAZR01048389">
    <property type="protein sequence ID" value="KKK92044.1"/>
    <property type="molecule type" value="Genomic_DNA"/>
</dbReference>
<accession>A0A0F9BN63</accession>
<evidence type="ECO:0000313" key="2">
    <source>
        <dbReference type="EMBL" id="KKK92044.1"/>
    </source>
</evidence>
<dbReference type="InterPro" id="IPR002586">
    <property type="entry name" value="CobQ/CobB/MinD/ParA_Nub-bd_dom"/>
</dbReference>
<gene>
    <name evidence="2" type="ORF">LCGC14_2706890</name>
</gene>
<evidence type="ECO:0000259" key="1">
    <source>
        <dbReference type="Pfam" id="PF01656"/>
    </source>
</evidence>
<feature type="domain" description="CobQ/CobB/MinD/ParA nucleotide binding" evidence="1">
    <location>
        <begin position="5"/>
        <end position="58"/>
    </location>
</feature>
<dbReference type="Pfam" id="PF01656">
    <property type="entry name" value="CbiA"/>
    <property type="match status" value="1"/>
</dbReference>
<proteinExistence type="predicted"/>
<dbReference type="InterPro" id="IPR027417">
    <property type="entry name" value="P-loop_NTPase"/>
</dbReference>
<reference evidence="2" key="1">
    <citation type="journal article" date="2015" name="Nature">
        <title>Complex archaea that bridge the gap between prokaryotes and eukaryotes.</title>
        <authorList>
            <person name="Spang A."/>
            <person name="Saw J.H."/>
            <person name="Jorgensen S.L."/>
            <person name="Zaremba-Niedzwiedzka K."/>
            <person name="Martijn J."/>
            <person name="Lind A.E."/>
            <person name="van Eijk R."/>
            <person name="Schleper C."/>
            <person name="Guy L."/>
            <person name="Ettema T.J."/>
        </authorList>
    </citation>
    <scope>NUCLEOTIDE SEQUENCE</scope>
</reference>
<comment type="caution">
    <text evidence="2">The sequence shown here is derived from an EMBL/GenBank/DDBJ whole genome shotgun (WGS) entry which is preliminary data.</text>
</comment>
<dbReference type="Gene3D" id="3.40.50.300">
    <property type="entry name" value="P-loop containing nucleotide triphosphate hydrolases"/>
    <property type="match status" value="1"/>
</dbReference>
<protein>
    <recommendedName>
        <fullName evidence="1">CobQ/CobB/MinD/ParA nucleotide binding domain-containing protein</fullName>
    </recommendedName>
</protein>
<dbReference type="SUPFAM" id="SSF52540">
    <property type="entry name" value="P-loop containing nucleoside triphosphate hydrolases"/>
    <property type="match status" value="1"/>
</dbReference>
<name>A0A0F9BN63_9ZZZZ</name>
<sequence>MKKIISFSGKGGVGKSTLLILMLKYLLEKSNKLDILVIDADPDANIGDIIGKEINFKETIGGKMKVLKNKIQKRQIPLDVSKDQ</sequence>
<organism evidence="2">
    <name type="scientific">marine sediment metagenome</name>
    <dbReference type="NCBI Taxonomy" id="412755"/>
    <lineage>
        <taxon>unclassified sequences</taxon>
        <taxon>metagenomes</taxon>
        <taxon>ecological metagenomes</taxon>
    </lineage>
</organism>
<dbReference type="AlphaFoldDB" id="A0A0F9BN63"/>
<feature type="non-terminal residue" evidence="2">
    <location>
        <position position="84"/>
    </location>
</feature>